<organism evidence="1 2">
    <name type="scientific">Xanthobacter agilis</name>
    <dbReference type="NCBI Taxonomy" id="47492"/>
    <lineage>
        <taxon>Bacteria</taxon>
        <taxon>Pseudomonadati</taxon>
        <taxon>Pseudomonadota</taxon>
        <taxon>Alphaproteobacteria</taxon>
        <taxon>Hyphomicrobiales</taxon>
        <taxon>Xanthobacteraceae</taxon>
        <taxon>Xanthobacter</taxon>
    </lineage>
</organism>
<proteinExistence type="predicted"/>
<dbReference type="EMBL" id="JAUSVY010000001">
    <property type="protein sequence ID" value="MDQ0503509.1"/>
    <property type="molecule type" value="Genomic_DNA"/>
</dbReference>
<gene>
    <name evidence="1" type="ORF">QOZ94_000279</name>
</gene>
<name>A0ABU0L8S3_XANAG</name>
<comment type="caution">
    <text evidence="1">The sequence shown here is derived from an EMBL/GenBank/DDBJ whole genome shotgun (WGS) entry which is preliminary data.</text>
</comment>
<keyword evidence="2" id="KW-1185">Reference proteome</keyword>
<dbReference type="RefSeq" id="WP_237344177.1">
    <property type="nucleotide sequence ID" value="NZ_JABWGX010000003.1"/>
</dbReference>
<accession>A0ABU0L8S3</accession>
<sequence>MRDIGARTIPGLGLLGLCLLLAVAIPARAAFAGAWTLRGGEGQSILQSTAVHSGSEFGPSSHLYDSRPYDKVEVTLVFEYGLTDWLTVIAAPQVLSISLGDPYPATYNGPGYMDAGARVRLWQQDGLVVSTQVVGRLPGTGNSSSAAAVGYDDPELDLRLLAGWSFTLWGRPTYVDAQLAQRLRFGDPPDELHLDLTLGVRLAERWQVLAQSFNVMSEGAGAGPYFDVSYEYYKFQLGAAYDWSAAMTVQAAFVRTWLARNAPEENGLVLSALYRF</sequence>
<reference evidence="1 2" key="1">
    <citation type="submission" date="2023-07" db="EMBL/GenBank/DDBJ databases">
        <title>Genomic Encyclopedia of Type Strains, Phase IV (KMG-IV): sequencing the most valuable type-strain genomes for metagenomic binning, comparative biology and taxonomic classification.</title>
        <authorList>
            <person name="Goeker M."/>
        </authorList>
    </citation>
    <scope>NUCLEOTIDE SEQUENCE [LARGE SCALE GENOMIC DNA]</scope>
    <source>
        <strain evidence="1 2">DSM 3770</strain>
    </source>
</reference>
<protein>
    <recommendedName>
        <fullName evidence="3">Transporter</fullName>
    </recommendedName>
</protein>
<evidence type="ECO:0008006" key="3">
    <source>
        <dbReference type="Google" id="ProtNLM"/>
    </source>
</evidence>
<evidence type="ECO:0000313" key="2">
    <source>
        <dbReference type="Proteomes" id="UP001241747"/>
    </source>
</evidence>
<evidence type="ECO:0000313" key="1">
    <source>
        <dbReference type="EMBL" id="MDQ0503509.1"/>
    </source>
</evidence>
<dbReference type="Proteomes" id="UP001241747">
    <property type="component" value="Unassembled WGS sequence"/>
</dbReference>